<name>A0A7T9I1H2_9ARCH</name>
<dbReference type="InterPro" id="IPR028994">
    <property type="entry name" value="Integrin_alpha_N"/>
</dbReference>
<dbReference type="CDD" id="cd00146">
    <property type="entry name" value="PKD"/>
    <property type="match status" value="1"/>
</dbReference>
<dbReference type="EMBL" id="CP064981">
    <property type="protein sequence ID" value="QQR93019.1"/>
    <property type="molecule type" value="Genomic_DNA"/>
</dbReference>
<keyword evidence="1" id="KW-0472">Membrane</keyword>
<dbReference type="Pfam" id="PF19077">
    <property type="entry name" value="Big_13"/>
    <property type="match status" value="1"/>
</dbReference>
<feature type="transmembrane region" description="Helical" evidence="1">
    <location>
        <begin position="1060"/>
        <end position="1078"/>
    </location>
</feature>
<dbReference type="NCBIfam" id="TIGR04213">
    <property type="entry name" value="PGF_pre_PGF"/>
    <property type="match status" value="1"/>
</dbReference>
<reference evidence="3" key="1">
    <citation type="submission" date="2020-11" db="EMBL/GenBank/DDBJ databases">
        <title>Connecting structure to function with the recovery of over 1000 high-quality activated sludge metagenome-assembled genomes encoding full-length rRNA genes using long-read sequencing.</title>
        <authorList>
            <person name="Singleton C.M."/>
            <person name="Petriglieri F."/>
            <person name="Kristensen J.M."/>
            <person name="Kirkegaard R.H."/>
            <person name="Michaelsen T.Y."/>
            <person name="Andersen M.H."/>
            <person name="Karst S.M."/>
            <person name="Dueholm M.S."/>
            <person name="Nielsen P.H."/>
            <person name="Albertsen M."/>
        </authorList>
    </citation>
    <scope>NUCLEOTIDE SEQUENCE</scope>
    <source>
        <strain evidence="3">Fred_18-Q3-R57-64_BAT3C.431</strain>
    </source>
</reference>
<dbReference type="InterPro" id="IPR036116">
    <property type="entry name" value="FN3_sf"/>
</dbReference>
<keyword evidence="1" id="KW-1133">Transmembrane helix</keyword>
<dbReference type="InterPro" id="IPR026453">
    <property type="entry name" value="PGF_pre_PGF"/>
</dbReference>
<dbReference type="AlphaFoldDB" id="A0A7T9I1H2"/>
<dbReference type="Gene3D" id="2.130.10.130">
    <property type="entry name" value="Integrin alpha, N-terminal"/>
    <property type="match status" value="3"/>
</dbReference>
<dbReference type="InterPro" id="IPR013519">
    <property type="entry name" value="Int_alpha_beta-p"/>
</dbReference>
<proteinExistence type="predicted"/>
<sequence>MHRHDLAHFVVVTALLFIFAISAHATTYDLNTYTGYDLNIIGGAANDNIGNGGITTADLDDDGNLDLIINSYQVDFNGNSDVGAVYIIFNIRSRIGGTIDLNASKSPLDFNIGIFGSTGSDDLGFNGIGIGDIDRDGKRNDIAAGAAFADPASRNAAGVIYVFRDINSESGIINLAIPSGRAKVDLNIIGATAGDNIGWAQTSFGDSNSDGYMDDLVIGGQGVTHNAQSGAGCVYLINGVGSKLGATIDLGSTSMVNLKTCGDGANDAIGYTGNFLADYDLDGNADDWVFGSWQGSSVSSESLMVIKNAGSESGTLLDTNAIIDLNIFGTSIRQSFCIRSCAFADADNDGNNDDFFLTAGAADPSSRSDAGQLYIFNDIRNDGSVINIGNNTGRSKIDTNILGSVANDNLGWGGVALGDLDADGDKESLVISAYGADPLSRSAAGTVYVITNIASKTGIIDLNTNSSAVDHNIIGLAGDNLGLGLSQFADVDEDGAVDDIFIAGTSADPAGRNGAGAIWLFDLGGSLYNVNTSPTVNLTHMDGHTDISTRLNPFGYVRDGNLTLDFNVTDDDSHLIIDVNYADSSLSEGTGTPIVDDLNLSTLGTTGPLQCDDTDFSNPTTCSIDWNIFGLSNLTLTYILVKVTDGNTTAFDTSDFSLGIDNNAPTTTWDGNNITWQNTDANAGLTCSDNYDCNITRYRVDSDASSSVSYGAWTTYTGAGISFTSNGNYALDFNSMDTVTNIETTNTKYVYIDKNAPSVSISSPDANEAINASSVTVEYTGSDTLSGIASYSVSSNGTDYTSNGTATSYTFSGLSDGNYTFYIRATDAAGNTATSSVSVAVDAPAASSSAATEEQSTGSYTSQSIIASLPPPVATSERTSFFVPVPANQPFTVFFAKNYVHPVASITLTSTGELTQNSLLITTHDSYPPLDDAEACDYFGITTGKKIPDPFQAVIRFRVSDDCLENGDAKPGQVRLFHYTTQWESLQTVLDLETEDEYFFTAITTGFSPFAIALLPAENTPALPEATHIPTANPPMDEASVRVEPMDASPSTPAHDSNPAGWIVIGVIVVVALHYAHYHHRRKKRGHKPLDVF</sequence>
<gene>
    <name evidence="3" type="ORF">IPJ89_02130</name>
</gene>
<dbReference type="SMART" id="SM00191">
    <property type="entry name" value="Int_alpha"/>
    <property type="match status" value="5"/>
</dbReference>
<evidence type="ECO:0000259" key="2">
    <source>
        <dbReference type="Pfam" id="PF19077"/>
    </source>
</evidence>
<dbReference type="Gene3D" id="2.60.40.10">
    <property type="entry name" value="Immunoglobulins"/>
    <property type="match status" value="1"/>
</dbReference>
<keyword evidence="1" id="KW-0812">Transmembrane</keyword>
<evidence type="ECO:0000256" key="1">
    <source>
        <dbReference type="SAM" id="Phobius"/>
    </source>
</evidence>
<dbReference type="SUPFAM" id="SSF69318">
    <property type="entry name" value="Integrin alpha N-terminal domain"/>
    <property type="match status" value="1"/>
</dbReference>
<feature type="domain" description="Bacterial Ig-like" evidence="2">
    <location>
        <begin position="791"/>
        <end position="842"/>
    </location>
</feature>
<dbReference type="Proteomes" id="UP000596004">
    <property type="component" value="Chromosome"/>
</dbReference>
<protein>
    <submittedName>
        <fullName evidence="3">PGF-pre-PGF domain-containing protein</fullName>
    </submittedName>
</protein>
<dbReference type="SUPFAM" id="SSF49265">
    <property type="entry name" value="Fibronectin type III"/>
    <property type="match status" value="1"/>
</dbReference>
<dbReference type="InterPro" id="IPR044016">
    <property type="entry name" value="Big_13"/>
</dbReference>
<evidence type="ECO:0000313" key="3">
    <source>
        <dbReference type="EMBL" id="QQR93019.1"/>
    </source>
</evidence>
<dbReference type="InterPro" id="IPR013783">
    <property type="entry name" value="Ig-like_fold"/>
</dbReference>
<accession>A0A7T9I1H2</accession>
<organism evidence="3">
    <name type="scientific">Candidatus Iainarchaeum sp</name>
    <dbReference type="NCBI Taxonomy" id="3101447"/>
    <lineage>
        <taxon>Archaea</taxon>
        <taxon>Candidatus Iainarchaeota</taxon>
        <taxon>Candidatus Iainarchaeia</taxon>
        <taxon>Candidatus Iainarchaeales</taxon>
        <taxon>Candidatus Iainarchaeaceae</taxon>
        <taxon>Candidatus Iainarchaeum</taxon>
    </lineage>
</organism>